<dbReference type="Proteomes" id="UP000091857">
    <property type="component" value="Chromosome 10"/>
</dbReference>
<dbReference type="Gramene" id="Manes.10G143700.1.v8.1">
    <property type="protein sequence ID" value="Manes.10G143700.1.v8.1.CDS"/>
    <property type="gene ID" value="Manes.10G143700.v8.1"/>
</dbReference>
<evidence type="ECO:0000313" key="2">
    <source>
        <dbReference type="EMBL" id="OAY40033.1"/>
    </source>
</evidence>
<reference evidence="3" key="1">
    <citation type="journal article" date="2016" name="Nat. Biotechnol.">
        <title>Sequencing wild and cultivated cassava and related species reveals extensive interspecific hybridization and genetic diversity.</title>
        <authorList>
            <person name="Bredeson J.V."/>
            <person name="Lyons J.B."/>
            <person name="Prochnik S.E."/>
            <person name="Wu G.A."/>
            <person name="Ha C.M."/>
            <person name="Edsinger-Gonzales E."/>
            <person name="Grimwood J."/>
            <person name="Schmutz J."/>
            <person name="Rabbi I.Y."/>
            <person name="Egesi C."/>
            <person name="Nauluvula P."/>
            <person name="Lebot V."/>
            <person name="Ndunguru J."/>
            <person name="Mkamilo G."/>
            <person name="Bart R.S."/>
            <person name="Setter T.L."/>
            <person name="Gleadow R.M."/>
            <person name="Kulakow P."/>
            <person name="Ferguson M.E."/>
            <person name="Rounsley S."/>
            <person name="Rokhsar D.S."/>
        </authorList>
    </citation>
    <scope>NUCLEOTIDE SEQUENCE [LARGE SCALE GENOMIC DNA]</scope>
    <source>
        <strain evidence="3">cv. AM560-2</strain>
    </source>
</reference>
<dbReference type="OrthoDB" id="1924112at2759"/>
<keyword evidence="3" id="KW-1185">Reference proteome</keyword>
<organism evidence="2 3">
    <name type="scientific">Manihot esculenta</name>
    <name type="common">Cassava</name>
    <name type="synonym">Jatropha manihot</name>
    <dbReference type="NCBI Taxonomy" id="3983"/>
    <lineage>
        <taxon>Eukaryota</taxon>
        <taxon>Viridiplantae</taxon>
        <taxon>Streptophyta</taxon>
        <taxon>Embryophyta</taxon>
        <taxon>Tracheophyta</taxon>
        <taxon>Spermatophyta</taxon>
        <taxon>Magnoliopsida</taxon>
        <taxon>eudicotyledons</taxon>
        <taxon>Gunneridae</taxon>
        <taxon>Pentapetalae</taxon>
        <taxon>rosids</taxon>
        <taxon>fabids</taxon>
        <taxon>Malpighiales</taxon>
        <taxon>Euphorbiaceae</taxon>
        <taxon>Crotonoideae</taxon>
        <taxon>Manihoteae</taxon>
        <taxon>Manihot</taxon>
    </lineage>
</organism>
<sequence length="365" mass="41424">MEPAKIDWKSVESVFVEDKLYENINAPKWVDFLTREDDDSMDDEAWFCKPDCEHPKTAEDFFRITPTSKLSLSADKSKGSFGSGNLRDAKLKRTGQSQHSFACSDRSKFIEDGENHDPNLSTPPNHQAKFIKAMTKSSSEKQKPADDILQTNEATRLTSTLSAKNLFAGKEILCHISEFCNELKKMAMRARERECDEKESQVREKKDLVMVNGSSREVLGKVDVKENEPKPLLDSGKEKSEGIEKGSVKEMQRRKMKLNENAENIPLPLNLENVKHKGEERLLQIRTNPPSPQCFSATRAPTKTTPSKACKSRLMERGILQEVKQSKEVAKEETDDKNRNFSIVDGKETKALDVFWFLKPCTMSS</sequence>
<comment type="caution">
    <text evidence="2">The sequence shown here is derived from an EMBL/GenBank/DDBJ whole genome shotgun (WGS) entry which is preliminary data.</text>
</comment>
<gene>
    <name evidence="2" type="ORF">MANES_10G143700v8</name>
</gene>
<dbReference type="AlphaFoldDB" id="A0A2C9V698"/>
<name>A0A2C9V698_MANES</name>
<feature type="region of interest" description="Disordered" evidence="1">
    <location>
        <begin position="287"/>
        <end position="307"/>
    </location>
</feature>
<accession>A0A2C9V698</accession>
<feature type="region of interest" description="Disordered" evidence="1">
    <location>
        <begin position="227"/>
        <end position="248"/>
    </location>
</feature>
<dbReference type="PANTHER" id="PTHR36373:SF1">
    <property type="entry name" value="EXPRESSED PROTEIN"/>
    <property type="match status" value="1"/>
</dbReference>
<dbReference type="EMBL" id="CM004396">
    <property type="protein sequence ID" value="OAY40033.1"/>
    <property type="molecule type" value="Genomic_DNA"/>
</dbReference>
<dbReference type="STRING" id="3983.A0A2C9V698"/>
<protein>
    <submittedName>
        <fullName evidence="2">Uncharacterized protein</fullName>
    </submittedName>
</protein>
<evidence type="ECO:0000256" key="1">
    <source>
        <dbReference type="SAM" id="MobiDB-lite"/>
    </source>
</evidence>
<evidence type="ECO:0000313" key="3">
    <source>
        <dbReference type="Proteomes" id="UP000091857"/>
    </source>
</evidence>
<proteinExistence type="predicted"/>
<dbReference type="PANTHER" id="PTHR36373">
    <property type="entry name" value="EXPRESSED PROTEIN"/>
    <property type="match status" value="1"/>
</dbReference>